<accession>A0A8S9QBM2</accession>
<feature type="chain" id="PRO_5035792489" evidence="2">
    <location>
        <begin position="18"/>
        <end position="720"/>
    </location>
</feature>
<dbReference type="PANTHER" id="PTHR48449">
    <property type="entry name" value="DUF1985 DOMAIN-CONTAINING PROTEIN"/>
    <property type="match status" value="1"/>
</dbReference>
<name>A0A8S9QBM2_BRACR</name>
<organism evidence="3 4">
    <name type="scientific">Brassica cretica</name>
    <name type="common">Mustard</name>
    <dbReference type="NCBI Taxonomy" id="69181"/>
    <lineage>
        <taxon>Eukaryota</taxon>
        <taxon>Viridiplantae</taxon>
        <taxon>Streptophyta</taxon>
        <taxon>Embryophyta</taxon>
        <taxon>Tracheophyta</taxon>
        <taxon>Spermatophyta</taxon>
        <taxon>Magnoliopsida</taxon>
        <taxon>eudicotyledons</taxon>
        <taxon>Gunneridae</taxon>
        <taxon>Pentapetalae</taxon>
        <taxon>rosids</taxon>
        <taxon>malvids</taxon>
        <taxon>Brassicales</taxon>
        <taxon>Brassicaceae</taxon>
        <taxon>Brassiceae</taxon>
        <taxon>Brassica</taxon>
    </lineage>
</organism>
<dbReference type="EMBL" id="QGKX02001290">
    <property type="protein sequence ID" value="KAF3539216.1"/>
    <property type="molecule type" value="Genomic_DNA"/>
</dbReference>
<feature type="region of interest" description="Disordered" evidence="1">
    <location>
        <begin position="427"/>
        <end position="461"/>
    </location>
</feature>
<reference evidence="3" key="1">
    <citation type="submission" date="2019-12" db="EMBL/GenBank/DDBJ databases">
        <title>Genome sequencing and annotation of Brassica cretica.</title>
        <authorList>
            <person name="Studholme D.J."/>
            <person name="Sarris P."/>
        </authorList>
    </citation>
    <scope>NUCLEOTIDE SEQUENCE</scope>
    <source>
        <strain evidence="3">PFS-109/04</strain>
        <tissue evidence="3">Leaf</tissue>
    </source>
</reference>
<evidence type="ECO:0000313" key="3">
    <source>
        <dbReference type="EMBL" id="KAF3539216.1"/>
    </source>
</evidence>
<sequence>MAIQGFSHAMVLVTVAACPAILLKPGAVTLLDDESKSSEDIVNELLDRKFSVNVISAKAVDQKGQAFVRSLIRSDEAGEKLYRGMENTENEAVDHLVALARDDYPFEHNTWTWEYGQQGGGDYVIHSGEGRGQPSMRQGEAPIGGRPTSIGVGDLVRQAAEAFEAQLLPMFEGYMVSMKDHISKELSKFMTQVASANSSIAAVETFVKTELATLRNSTTGVDICKQLIAIYSIACVVTSPTTHVKLLDNTCILCPTCGTTNIRPEVVRMMDNLDEFLNYPWGRESFLLTVCSTKSRRPNHFVLQDTMAIQGFSHAMVLVTVAACPAILLKPGAVTLLDDESKSSEDIVNELLDRKFSVNVISAKAVDQKGHAFVRSLIRSDEAGEELYRELENTENEAVDHLVALARDDYPFEHNTWTGGVKADDVKVKKGHPLPTDEHEPEETEGNMGSKEGEAPIGGRPTSAGVGDLVRQAAETFEAQLLPMFEGYMVSMKYHISKELSKFMTQVASANSSIAAVETFVKTELATLRNSTTEVDISDEAGEELYRGLEDTKDEAVDHLVALARDDYPFEHNTWTGGVKADDVKVKKGYALPTDEHEPEETDREHGQQGGGDDVVHSGEGRGQQGMRQGEAPIGGRPTSAGVGDLVRQAAEAFEAQLLPMFEGYMVSMKDHISKELSKLMTEVASASSSIAVVENFVKTELATLRNSTTGVDMYGGDLF</sequence>
<dbReference type="Proteomes" id="UP000712600">
    <property type="component" value="Unassembled WGS sequence"/>
</dbReference>
<evidence type="ECO:0000256" key="2">
    <source>
        <dbReference type="SAM" id="SignalP"/>
    </source>
</evidence>
<dbReference type="PANTHER" id="PTHR48449:SF1">
    <property type="entry name" value="DUF1985 DOMAIN-CONTAINING PROTEIN"/>
    <property type="match status" value="1"/>
</dbReference>
<protein>
    <submittedName>
        <fullName evidence="3">Uncharacterized protein</fullName>
    </submittedName>
</protein>
<gene>
    <name evidence="3" type="ORF">F2Q69_00018742</name>
</gene>
<feature type="signal peptide" evidence="2">
    <location>
        <begin position="1"/>
        <end position="17"/>
    </location>
</feature>
<dbReference type="AlphaFoldDB" id="A0A8S9QBM2"/>
<evidence type="ECO:0000256" key="1">
    <source>
        <dbReference type="SAM" id="MobiDB-lite"/>
    </source>
</evidence>
<feature type="region of interest" description="Disordered" evidence="1">
    <location>
        <begin position="592"/>
        <end position="641"/>
    </location>
</feature>
<keyword evidence="2" id="KW-0732">Signal</keyword>
<proteinExistence type="predicted"/>
<comment type="caution">
    <text evidence="3">The sequence shown here is derived from an EMBL/GenBank/DDBJ whole genome shotgun (WGS) entry which is preliminary data.</text>
</comment>
<evidence type="ECO:0000313" key="4">
    <source>
        <dbReference type="Proteomes" id="UP000712600"/>
    </source>
</evidence>